<dbReference type="Gene3D" id="2.30.30.240">
    <property type="entry name" value="PRC-barrel domain"/>
    <property type="match status" value="1"/>
</dbReference>
<reference evidence="2 3" key="1">
    <citation type="journal article" date="2016" name="Nat. Commun.">
        <title>Thousands of microbial genomes shed light on interconnected biogeochemical processes in an aquifer system.</title>
        <authorList>
            <person name="Anantharaman K."/>
            <person name="Brown C.T."/>
            <person name="Hug L.A."/>
            <person name="Sharon I."/>
            <person name="Castelle C.J."/>
            <person name="Probst A.J."/>
            <person name="Thomas B.C."/>
            <person name="Singh A."/>
            <person name="Wilkins M.J."/>
            <person name="Karaoz U."/>
            <person name="Brodie E.L."/>
            <person name="Williams K.H."/>
            <person name="Hubbard S.S."/>
            <person name="Banfield J.F."/>
        </authorList>
    </citation>
    <scope>NUCLEOTIDE SEQUENCE [LARGE SCALE GENOMIC DNA]</scope>
</reference>
<dbReference type="Proteomes" id="UP000176329">
    <property type="component" value="Unassembled WGS sequence"/>
</dbReference>
<dbReference type="InterPro" id="IPR011033">
    <property type="entry name" value="PRC_barrel-like_sf"/>
</dbReference>
<dbReference type="InterPro" id="IPR027275">
    <property type="entry name" value="PRC-brl_dom"/>
</dbReference>
<dbReference type="EMBL" id="MFPV01000028">
    <property type="protein sequence ID" value="OGH61965.1"/>
    <property type="molecule type" value="Genomic_DNA"/>
</dbReference>
<dbReference type="AlphaFoldDB" id="A0A1F6LRN1"/>
<name>A0A1F6LRN1_9BACT</name>
<evidence type="ECO:0000313" key="3">
    <source>
        <dbReference type="Proteomes" id="UP000176329"/>
    </source>
</evidence>
<organism evidence="2 3">
    <name type="scientific">Candidatus Magasanikbacteria bacterium RIFCSPHIGHO2_01_FULL_50_8</name>
    <dbReference type="NCBI Taxonomy" id="1798674"/>
    <lineage>
        <taxon>Bacteria</taxon>
        <taxon>Candidatus Magasanikiibacteriota</taxon>
    </lineage>
</organism>
<gene>
    <name evidence="2" type="ORF">A2848_03640</name>
</gene>
<sequence>MRPLAVHELHNRTVITQAGSKLGSLKDVVIDVDSGRVLQYCVKQGLLPGQELLIGADAVIEISDDAIVVKDAIVPVATTAAIA</sequence>
<dbReference type="Pfam" id="PF05239">
    <property type="entry name" value="PRC"/>
    <property type="match status" value="1"/>
</dbReference>
<feature type="domain" description="PRC-barrel" evidence="1">
    <location>
        <begin position="5"/>
        <end position="70"/>
    </location>
</feature>
<evidence type="ECO:0000259" key="1">
    <source>
        <dbReference type="Pfam" id="PF05239"/>
    </source>
</evidence>
<dbReference type="SUPFAM" id="SSF50346">
    <property type="entry name" value="PRC-barrel domain"/>
    <property type="match status" value="1"/>
</dbReference>
<evidence type="ECO:0000313" key="2">
    <source>
        <dbReference type="EMBL" id="OGH61965.1"/>
    </source>
</evidence>
<accession>A0A1F6LRN1</accession>
<comment type="caution">
    <text evidence="2">The sequence shown here is derived from an EMBL/GenBank/DDBJ whole genome shotgun (WGS) entry which is preliminary data.</text>
</comment>
<proteinExistence type="predicted"/>
<protein>
    <recommendedName>
        <fullName evidence="1">PRC-barrel domain-containing protein</fullName>
    </recommendedName>
</protein>